<gene>
    <name evidence="2" type="ORF">ACFO5Q_09035</name>
</gene>
<reference evidence="3" key="1">
    <citation type="journal article" date="2019" name="Int. J. Syst. Evol. Microbiol.">
        <title>The Global Catalogue of Microorganisms (GCM) 10K type strain sequencing project: providing services to taxonomists for standard genome sequencing and annotation.</title>
        <authorList>
            <consortium name="The Broad Institute Genomics Platform"/>
            <consortium name="The Broad Institute Genome Sequencing Center for Infectious Disease"/>
            <person name="Wu L."/>
            <person name="Ma J."/>
        </authorList>
    </citation>
    <scope>NUCLEOTIDE SEQUENCE [LARGE SCALE GENOMIC DNA]</scope>
    <source>
        <strain evidence="3">CGMCC 1.15304</strain>
    </source>
</reference>
<evidence type="ECO:0000313" key="2">
    <source>
        <dbReference type="EMBL" id="MFC4347986.1"/>
    </source>
</evidence>
<dbReference type="Proteomes" id="UP001595776">
    <property type="component" value="Unassembled WGS sequence"/>
</dbReference>
<protein>
    <recommendedName>
        <fullName evidence="4">Tetratricopeptide repeat-containing protein</fullName>
    </recommendedName>
</protein>
<dbReference type="RefSeq" id="WP_068151904.1">
    <property type="nucleotide sequence ID" value="NZ_JBHSCR010000005.1"/>
</dbReference>
<name>A0ABV8UAZ5_9PROT</name>
<dbReference type="EMBL" id="JBHSCR010000005">
    <property type="protein sequence ID" value="MFC4347986.1"/>
    <property type="molecule type" value="Genomic_DNA"/>
</dbReference>
<keyword evidence="1" id="KW-0732">Signal</keyword>
<keyword evidence="3" id="KW-1185">Reference proteome</keyword>
<proteinExistence type="predicted"/>
<feature type="signal peptide" evidence="1">
    <location>
        <begin position="1"/>
        <end position="19"/>
    </location>
</feature>
<sequence>MKKLLFSTFLTAIAMPALAQNDTVTTEHRPNEHTVACLEAPTRDCAFTSALQTVIGEEFGIERAKVLIGVARAMIETGQQDQAIQTLMLALDEARSVRLTLVTQEKITVIAPLLARAGDGAGALALAEELQNDGIRDTVLAKIAEEAISAGKLADARVALGQMTNQVKAFWRELSLLPRAPREALAIVDLAGLEAKVQEVTVPDQRYLGVIQLAIISDRMGRPGDRNAYLAEAEELFSSIVGISSRATIAAQRARSMFDAGMDEAFVQESYELALLHGGRLRNNMALVDFAKKVGVIEAARGDLETALSRLEYFIAVDEKAQYLASLRAGSNQSIFAAEMRELLNEVEELQGAYERDLVRLTLLEGALGNSDMYLARHVVEAMEDDDNQALALALMAPLLD</sequence>
<feature type="chain" id="PRO_5045927388" description="Tetratricopeptide repeat-containing protein" evidence="1">
    <location>
        <begin position="20"/>
        <end position="401"/>
    </location>
</feature>
<organism evidence="2 3">
    <name type="scientific">Kordiimonas lipolytica</name>
    <dbReference type="NCBI Taxonomy" id="1662421"/>
    <lineage>
        <taxon>Bacteria</taxon>
        <taxon>Pseudomonadati</taxon>
        <taxon>Pseudomonadota</taxon>
        <taxon>Alphaproteobacteria</taxon>
        <taxon>Kordiimonadales</taxon>
        <taxon>Kordiimonadaceae</taxon>
        <taxon>Kordiimonas</taxon>
    </lineage>
</organism>
<comment type="caution">
    <text evidence="2">The sequence shown here is derived from an EMBL/GenBank/DDBJ whole genome shotgun (WGS) entry which is preliminary data.</text>
</comment>
<accession>A0ABV8UAZ5</accession>
<evidence type="ECO:0008006" key="4">
    <source>
        <dbReference type="Google" id="ProtNLM"/>
    </source>
</evidence>
<evidence type="ECO:0000256" key="1">
    <source>
        <dbReference type="SAM" id="SignalP"/>
    </source>
</evidence>
<evidence type="ECO:0000313" key="3">
    <source>
        <dbReference type="Proteomes" id="UP001595776"/>
    </source>
</evidence>